<dbReference type="EMBL" id="NAFK01000123">
    <property type="protein sequence ID" value="OSJ34469.1"/>
    <property type="molecule type" value="Genomic_DNA"/>
</dbReference>
<reference evidence="3 4" key="1">
    <citation type="submission" date="2017-03" db="EMBL/GenBank/DDBJ databases">
        <title>Whole genome sequences of fourteen strains of Bradyrhizobium canariense and one strain of Bradyrhizobium japonicum isolated from Lupinus (Papilionoideae: Genisteae) species in Algeria.</title>
        <authorList>
            <person name="Crovadore J."/>
            <person name="Chekireb D."/>
            <person name="Brachmann A."/>
            <person name="Chablais R."/>
            <person name="Cochard B."/>
            <person name="Lefort F."/>
        </authorList>
    </citation>
    <scope>NUCLEOTIDE SEQUENCE [LARGE SCALE GENOMIC DNA]</scope>
    <source>
        <strain evidence="1 3">UBMA195</strain>
        <strain evidence="2 4">UBMAN05</strain>
    </source>
</reference>
<keyword evidence="4" id="KW-1185">Reference proteome</keyword>
<gene>
    <name evidence="2" type="ORF">BST63_03590</name>
    <name evidence="1" type="ORF">BSZ18_03305</name>
</gene>
<dbReference type="AlphaFoldDB" id="A0A1X3GT78"/>
<protein>
    <submittedName>
        <fullName evidence="1">Uncharacterized protein</fullName>
    </submittedName>
</protein>
<dbReference type="Proteomes" id="UP000193553">
    <property type="component" value="Unassembled WGS sequence"/>
</dbReference>
<name>A0A1X3GT78_9BRAD</name>
<accession>A0A1X3GT78</accession>
<comment type="caution">
    <text evidence="1">The sequence shown here is derived from an EMBL/GenBank/DDBJ whole genome shotgun (WGS) entry which is preliminary data.</text>
</comment>
<organism evidence="1 3">
    <name type="scientific">Bradyrhizobium canariense</name>
    <dbReference type="NCBI Taxonomy" id="255045"/>
    <lineage>
        <taxon>Bacteria</taxon>
        <taxon>Pseudomonadati</taxon>
        <taxon>Pseudomonadota</taxon>
        <taxon>Alphaproteobacteria</taxon>
        <taxon>Hyphomicrobiales</taxon>
        <taxon>Nitrobacteraceae</taxon>
        <taxon>Bradyrhizobium</taxon>
    </lineage>
</organism>
<evidence type="ECO:0000313" key="2">
    <source>
        <dbReference type="EMBL" id="OSJ34469.1"/>
    </source>
</evidence>
<proteinExistence type="predicted"/>
<dbReference type="Proteomes" id="UP000193884">
    <property type="component" value="Unassembled WGS sequence"/>
</dbReference>
<dbReference type="EMBL" id="NAFI01000137">
    <property type="protein sequence ID" value="OSJ17955.1"/>
    <property type="molecule type" value="Genomic_DNA"/>
</dbReference>
<sequence>MYDVYRNDRRFLLVLSSGSPVPVLYSAHKWRKSRKRVLKVSDEIKSAVQAQGYYVRSLRITKERMIDVE</sequence>
<evidence type="ECO:0000313" key="4">
    <source>
        <dbReference type="Proteomes" id="UP000193884"/>
    </source>
</evidence>
<evidence type="ECO:0000313" key="1">
    <source>
        <dbReference type="EMBL" id="OSJ17955.1"/>
    </source>
</evidence>
<dbReference type="RefSeq" id="WP_007595423.1">
    <property type="nucleotide sequence ID" value="NZ_JAFBBN010000001.1"/>
</dbReference>
<dbReference type="GeneID" id="71842662"/>
<evidence type="ECO:0000313" key="3">
    <source>
        <dbReference type="Proteomes" id="UP000193553"/>
    </source>
</evidence>
<dbReference type="OrthoDB" id="8251557at2"/>